<dbReference type="OrthoDB" id="197053at2157"/>
<accession>A0A7D5KSY5</accession>
<reference evidence="2 3" key="1">
    <citation type="submission" date="2020-07" db="EMBL/GenBank/DDBJ databases">
        <authorList>
            <person name="Cui H."/>
        </authorList>
    </citation>
    <scope>NUCLEOTIDE SEQUENCE [LARGE SCALE GENOMIC DNA]</scope>
    <source>
        <strain evidence="2 3">YPL8</strain>
    </source>
</reference>
<dbReference type="KEGG" id="haly:HYG82_19570"/>
<feature type="transmembrane region" description="Helical" evidence="1">
    <location>
        <begin position="54"/>
        <end position="71"/>
    </location>
</feature>
<keyword evidence="1" id="KW-1133">Transmembrane helix</keyword>
<keyword evidence="1" id="KW-0812">Transmembrane</keyword>
<dbReference type="AlphaFoldDB" id="A0A7D5KSY5"/>
<organism evidence="2 3">
    <name type="scientific">Natrinema halophilum</name>
    <dbReference type="NCBI Taxonomy" id="1699371"/>
    <lineage>
        <taxon>Archaea</taxon>
        <taxon>Methanobacteriati</taxon>
        <taxon>Methanobacteriota</taxon>
        <taxon>Stenosarchaea group</taxon>
        <taxon>Halobacteria</taxon>
        <taxon>Halobacteriales</taxon>
        <taxon>Natrialbaceae</taxon>
        <taxon>Natrinema</taxon>
    </lineage>
</organism>
<evidence type="ECO:0000256" key="1">
    <source>
        <dbReference type="SAM" id="Phobius"/>
    </source>
</evidence>
<keyword evidence="3" id="KW-1185">Reference proteome</keyword>
<keyword evidence="1" id="KW-0472">Membrane</keyword>
<dbReference type="RefSeq" id="WP_179263814.1">
    <property type="nucleotide sequence ID" value="NZ_CP058601.1"/>
</dbReference>
<evidence type="ECO:0000313" key="3">
    <source>
        <dbReference type="Proteomes" id="UP000509241"/>
    </source>
</evidence>
<dbReference type="InterPro" id="IPR040493">
    <property type="entry name" value="DUF5518"/>
</dbReference>
<dbReference type="EMBL" id="CP058601">
    <property type="protein sequence ID" value="QLG50877.1"/>
    <property type="molecule type" value="Genomic_DNA"/>
</dbReference>
<dbReference type="Pfam" id="PF17647">
    <property type="entry name" value="DUF5518"/>
    <property type="match status" value="1"/>
</dbReference>
<proteinExistence type="predicted"/>
<protein>
    <submittedName>
        <fullName evidence="2">DUF5518 domain-containing protein</fullName>
    </submittedName>
</protein>
<feature type="transmembrane region" description="Helical" evidence="1">
    <location>
        <begin position="77"/>
        <end position="99"/>
    </location>
</feature>
<dbReference type="Proteomes" id="UP000509241">
    <property type="component" value="Chromosome"/>
</dbReference>
<gene>
    <name evidence="2" type="ORF">HYG82_19570</name>
</gene>
<dbReference type="GeneID" id="56035539"/>
<evidence type="ECO:0000313" key="2">
    <source>
        <dbReference type="EMBL" id="QLG50877.1"/>
    </source>
</evidence>
<sequence>MTHQHSSLWADIINSISSGHFSSAVLWGTLVGCFASIVEYNVSAMGTEPYSVRYGILLGGIVAGFLYASSWRDAVKAGGYAGAIPVIVLAPLVYFFLMVELTPTIQVDGGVLLWTIGSSIIIYPATVFIGMILGAIGGFIGYSLASAVSYTPWSV</sequence>
<name>A0A7D5KSY5_9EURY</name>
<feature type="transmembrane region" description="Helical" evidence="1">
    <location>
        <begin position="24"/>
        <end position="42"/>
    </location>
</feature>
<feature type="transmembrane region" description="Helical" evidence="1">
    <location>
        <begin position="111"/>
        <end position="144"/>
    </location>
</feature>